<dbReference type="Proteomes" id="UP000310719">
    <property type="component" value="Chromosome"/>
</dbReference>
<reference evidence="2 3" key="1">
    <citation type="submission" date="2019-05" db="EMBL/GenBank/DDBJ databases">
        <authorList>
            <consortium name="Pathogen Informatics"/>
        </authorList>
    </citation>
    <scope>NUCLEOTIDE SEQUENCE [LARGE SCALE GENOMIC DNA]</scope>
    <source>
        <strain evidence="2 3">NCTC13032</strain>
    </source>
</reference>
<accession>A0A4U9HHU4</accession>
<name>A0A4U9HHU4_9ENTR</name>
<sequence length="79" mass="8475">MPLCTIPAACWPNAEGGTVAIFADNAPAFYAITPQRLAQLLELEARLSRPSSDVTLDNQFFDEPTSAPDCGADGQIRHV</sequence>
<dbReference type="EMBL" id="LR590464">
    <property type="protein sequence ID" value="VTP63557.1"/>
    <property type="molecule type" value="Genomic_DNA"/>
</dbReference>
<evidence type="ECO:0000256" key="1">
    <source>
        <dbReference type="SAM" id="MobiDB-lite"/>
    </source>
</evidence>
<proteinExistence type="predicted"/>
<evidence type="ECO:0000313" key="3">
    <source>
        <dbReference type="Proteomes" id="UP000310719"/>
    </source>
</evidence>
<evidence type="ECO:0000313" key="2">
    <source>
        <dbReference type="EMBL" id="VTP63557.1"/>
    </source>
</evidence>
<dbReference type="AlphaFoldDB" id="A0A4U9HHU4"/>
<protein>
    <submittedName>
        <fullName evidence="2">Primosomal protein I</fullName>
    </submittedName>
</protein>
<feature type="region of interest" description="Disordered" evidence="1">
    <location>
        <begin position="60"/>
        <end position="79"/>
    </location>
</feature>
<gene>
    <name evidence="2" type="primary">dnaT_2</name>
    <name evidence="2" type="ORF">NCTC13032_00910</name>
</gene>
<organism evidence="2 3">
    <name type="scientific">Leclercia adecarboxylata</name>
    <dbReference type="NCBI Taxonomy" id="83655"/>
    <lineage>
        <taxon>Bacteria</taxon>
        <taxon>Pseudomonadati</taxon>
        <taxon>Pseudomonadota</taxon>
        <taxon>Gammaproteobacteria</taxon>
        <taxon>Enterobacterales</taxon>
        <taxon>Enterobacteriaceae</taxon>
        <taxon>Leclercia</taxon>
    </lineage>
</organism>